<evidence type="ECO:0000313" key="2">
    <source>
        <dbReference type="Proteomes" id="UP000750502"/>
    </source>
</evidence>
<dbReference type="AlphaFoldDB" id="A0A9P7HN89"/>
<sequence>MAQHCHTLKCRSTRTASGQGNTSIKDSTVDKTHQKFDGKIPCRRCKDDQKICTASARKAITFKHTPRGYAEVLEQSQYILIETVCKLYSMVRNPQPWELAEPQLNEHGQPIAQHIAKLLGCVPPNSEIDLLVQSVFPEDEGSMEELYRELKEHERSEAASTPSFARDKELLCDGTATSESQALDVELPYCAVDCGVQGNVNLPLQTEQYGLDFEGAAVTEMYGDALLPDTSLSPRTWSNYNAGYSDLTMCLLQRVGVMQGNSMLHQGLLGSSFNGVEPHMGSND</sequence>
<dbReference type="EMBL" id="JADFTT010000695">
    <property type="protein sequence ID" value="KAG5759211.1"/>
    <property type="molecule type" value="Genomic_DNA"/>
</dbReference>
<reference evidence="1" key="2">
    <citation type="submission" date="2020-10" db="EMBL/GenBank/DDBJ databases">
        <authorList>
            <person name="Peck L.D."/>
            <person name="Nowell R.W."/>
            <person name="Flood J."/>
            <person name="Ryan M.J."/>
            <person name="Barraclough T.G."/>
        </authorList>
    </citation>
    <scope>NUCLEOTIDE SEQUENCE</scope>
    <source>
        <strain evidence="1">IMI 127659i</strain>
    </source>
</reference>
<gene>
    <name evidence="1" type="ORF">H9Q72_012670</name>
</gene>
<name>A0A9P7HN89_9HYPO</name>
<organism evidence="1 2">
    <name type="scientific">Fusarium xylarioides</name>
    <dbReference type="NCBI Taxonomy" id="221167"/>
    <lineage>
        <taxon>Eukaryota</taxon>
        <taxon>Fungi</taxon>
        <taxon>Dikarya</taxon>
        <taxon>Ascomycota</taxon>
        <taxon>Pezizomycotina</taxon>
        <taxon>Sordariomycetes</taxon>
        <taxon>Hypocreomycetidae</taxon>
        <taxon>Hypocreales</taxon>
        <taxon>Nectriaceae</taxon>
        <taxon>Fusarium</taxon>
        <taxon>Fusarium fujikuroi species complex</taxon>
    </lineage>
</organism>
<dbReference type="PANTHER" id="PTHR47655">
    <property type="entry name" value="QUINIC ACID UTILIZATION ACTIVATOR"/>
    <property type="match status" value="1"/>
</dbReference>
<accession>A0A9P7HN89</accession>
<proteinExistence type="predicted"/>
<reference evidence="1" key="1">
    <citation type="journal article" date="2020" name="bioRxiv">
        <title>Historical genomics reveals the evolutionary mechanisms behind multiple outbreaks of the host-specific coffee wilt pathogen Fusarium xylarioides.</title>
        <authorList>
            <person name="Peck D."/>
            <person name="Nowell R.W."/>
            <person name="Flood J."/>
            <person name="Ryan M.J."/>
            <person name="Barraclough T.G."/>
        </authorList>
    </citation>
    <scope>NUCLEOTIDE SEQUENCE</scope>
    <source>
        <strain evidence="1">IMI 127659i</strain>
    </source>
</reference>
<dbReference type="InterPro" id="IPR052783">
    <property type="entry name" value="Metabolic/Drug-Res_Regulator"/>
</dbReference>
<comment type="caution">
    <text evidence="1">The sequence shown here is derived from an EMBL/GenBank/DDBJ whole genome shotgun (WGS) entry which is preliminary data.</text>
</comment>
<dbReference type="Proteomes" id="UP000750502">
    <property type="component" value="Unassembled WGS sequence"/>
</dbReference>
<dbReference type="PANTHER" id="PTHR47655:SF3">
    <property type="entry name" value="ZN(II)2CYS6 TRANSCRIPTION FACTOR (EUROFUNG)"/>
    <property type="match status" value="1"/>
</dbReference>
<dbReference type="OrthoDB" id="4151048at2759"/>
<protein>
    <submittedName>
        <fullName evidence="1">Uncharacterized protein</fullName>
    </submittedName>
</protein>
<keyword evidence="2" id="KW-1185">Reference proteome</keyword>
<evidence type="ECO:0000313" key="1">
    <source>
        <dbReference type="EMBL" id="KAG5759211.1"/>
    </source>
</evidence>